<dbReference type="InterPro" id="IPR013785">
    <property type="entry name" value="Aldolase_TIM"/>
</dbReference>
<keyword evidence="2" id="KW-0560">Oxidoreductase</keyword>
<dbReference type="PANTHER" id="PTHR43656:SF2">
    <property type="entry name" value="BINDING OXIDOREDUCTASE, PUTATIVE (AFU_ORTHOLOGUE AFUA_2G08260)-RELATED"/>
    <property type="match status" value="1"/>
</dbReference>
<dbReference type="EMBL" id="QUNG01000004">
    <property type="protein sequence ID" value="REG84131.1"/>
    <property type="molecule type" value="Genomic_DNA"/>
</dbReference>
<accession>A0A3E0DQG1</accession>
<dbReference type="AlphaFoldDB" id="A0A3E0DQG1"/>
<keyword evidence="1" id="KW-0285">Flavoprotein</keyword>
<comment type="caution">
    <text evidence="4">The sequence shown here is derived from an EMBL/GenBank/DDBJ whole genome shotgun (WGS) entry which is preliminary data.</text>
</comment>
<evidence type="ECO:0000313" key="5">
    <source>
        <dbReference type="Proteomes" id="UP000256542"/>
    </source>
</evidence>
<keyword evidence="5" id="KW-1185">Reference proteome</keyword>
<evidence type="ECO:0000256" key="1">
    <source>
        <dbReference type="ARBA" id="ARBA00022630"/>
    </source>
</evidence>
<evidence type="ECO:0000256" key="2">
    <source>
        <dbReference type="ARBA" id="ARBA00023002"/>
    </source>
</evidence>
<protein>
    <submittedName>
        <fullName evidence="4">2,4-dienoyl-CoA reductase-like NADH-dependent reductase (Old Yellow Enzyme family)</fullName>
    </submittedName>
</protein>
<reference evidence="4 5" key="1">
    <citation type="submission" date="2018-08" db="EMBL/GenBank/DDBJ databases">
        <title>Genomic Encyclopedia of Type Strains, Phase III (KMG-III): the genomes of soil and plant-associated and newly described type strains.</title>
        <authorList>
            <person name="Whitman W."/>
        </authorList>
    </citation>
    <scope>NUCLEOTIDE SEQUENCE [LARGE SCALE GENOMIC DNA]</scope>
    <source>
        <strain evidence="4 5">CECT 7375</strain>
    </source>
</reference>
<gene>
    <name evidence="4" type="ORF">DFP81_10410</name>
</gene>
<dbReference type="GO" id="GO:0010181">
    <property type="term" value="F:FMN binding"/>
    <property type="evidence" value="ECO:0007669"/>
    <property type="project" value="InterPro"/>
</dbReference>
<dbReference type="OrthoDB" id="8523426at2"/>
<dbReference type="GO" id="GO:0016491">
    <property type="term" value="F:oxidoreductase activity"/>
    <property type="evidence" value="ECO:0007669"/>
    <property type="project" value="UniProtKB-KW"/>
</dbReference>
<dbReference type="Proteomes" id="UP000256542">
    <property type="component" value="Unassembled WGS sequence"/>
</dbReference>
<dbReference type="InterPro" id="IPR001155">
    <property type="entry name" value="OxRdtase_FMN_N"/>
</dbReference>
<dbReference type="Gene3D" id="3.20.20.70">
    <property type="entry name" value="Aldolase class I"/>
    <property type="match status" value="1"/>
</dbReference>
<proteinExistence type="predicted"/>
<dbReference type="Pfam" id="PF00724">
    <property type="entry name" value="Oxidored_FMN"/>
    <property type="match status" value="1"/>
</dbReference>
<dbReference type="CDD" id="cd04733">
    <property type="entry name" value="OYE_like_2_FMN"/>
    <property type="match status" value="1"/>
</dbReference>
<dbReference type="RefSeq" id="WP_115897039.1">
    <property type="nucleotide sequence ID" value="NZ_QUNG01000004.1"/>
</dbReference>
<sequence length="399" mass="43229">MTQALINNELLNRPLELPCGAVIKNRLIKSAMSDSLGDGEGNATESQTRLYERWAKGGVGLSIIGEVQITPEYPEAPGNLVLDHHADYDALKALTARASVNDAHIWPQLGHAGALAYEPLSQAKGPSALKIGEFECLGMSEEDVSQLPEMYAKAAKIAKDTGFTGVQIHAGHGFLLSQFLSPLFNLRTDQYGGSVESRSRIIVEIIDKVRLTLGDTFPIGIKINSSDQLEGGLTEQEALEVVRILDTTSIDLIEVSGGSYFPGAKSSSDSTSSGPYFVDFAVKARDITTKPLAVTGGFKNREQVLNALASNTVDCVGLGRALILNPELAEEWTTGTETRLNFPTFESPPSGGVTAWYTMALTSIANDKESDAERDLSSTIQTYEGRDRERVTRWRAKFQ</sequence>
<dbReference type="SUPFAM" id="SSF51395">
    <property type="entry name" value="FMN-linked oxidoreductases"/>
    <property type="match status" value="1"/>
</dbReference>
<dbReference type="InterPro" id="IPR051799">
    <property type="entry name" value="NADH_flavin_oxidoreductase"/>
</dbReference>
<dbReference type="PANTHER" id="PTHR43656">
    <property type="entry name" value="BINDING OXIDOREDUCTASE, PUTATIVE (AFU_ORTHOLOGUE AFUA_2G08260)-RELATED"/>
    <property type="match status" value="1"/>
</dbReference>
<evidence type="ECO:0000259" key="3">
    <source>
        <dbReference type="Pfam" id="PF00724"/>
    </source>
</evidence>
<feature type="domain" description="NADH:flavin oxidoreductase/NADH oxidase N-terminal" evidence="3">
    <location>
        <begin position="21"/>
        <end position="335"/>
    </location>
</feature>
<organism evidence="4 5">
    <name type="scientific">Marinomonas pollencensis</name>
    <dbReference type="NCBI Taxonomy" id="491954"/>
    <lineage>
        <taxon>Bacteria</taxon>
        <taxon>Pseudomonadati</taxon>
        <taxon>Pseudomonadota</taxon>
        <taxon>Gammaproteobacteria</taxon>
        <taxon>Oceanospirillales</taxon>
        <taxon>Oceanospirillaceae</taxon>
        <taxon>Marinomonas</taxon>
    </lineage>
</organism>
<name>A0A3E0DQG1_9GAMM</name>
<evidence type="ECO:0000313" key="4">
    <source>
        <dbReference type="EMBL" id="REG84131.1"/>
    </source>
</evidence>